<evidence type="ECO:0000313" key="1">
    <source>
        <dbReference type="EMBL" id="KAK2144568.1"/>
    </source>
</evidence>
<reference evidence="1" key="1">
    <citation type="journal article" date="2023" name="Mol. Biol. Evol.">
        <title>Third-Generation Sequencing Reveals the Adaptive Role of the Epigenome in Three Deep-Sea Polychaetes.</title>
        <authorList>
            <person name="Perez M."/>
            <person name="Aroh O."/>
            <person name="Sun Y."/>
            <person name="Lan Y."/>
            <person name="Juniper S.K."/>
            <person name="Young C.R."/>
            <person name="Angers B."/>
            <person name="Qian P.Y."/>
        </authorList>
    </citation>
    <scope>NUCLEOTIDE SEQUENCE</scope>
    <source>
        <strain evidence="1">P08H-3</strain>
    </source>
</reference>
<protein>
    <submittedName>
        <fullName evidence="1">Uncharacterized protein</fullName>
    </submittedName>
</protein>
<dbReference type="Proteomes" id="UP001208570">
    <property type="component" value="Unassembled WGS sequence"/>
</dbReference>
<keyword evidence="2" id="KW-1185">Reference proteome</keyword>
<comment type="caution">
    <text evidence="1">The sequence shown here is derived from an EMBL/GenBank/DDBJ whole genome shotgun (WGS) entry which is preliminary data.</text>
</comment>
<proteinExistence type="predicted"/>
<sequence length="211" mass="24696">MLSYALREEKQRLCIYYESRGSSRQNGGLRYRRKRGDMLQTYQTLHGLGDMTPDGLFHLAVEDTTSMPQYESYKIVTEITDLPNQDRLLALKLPGLRYRRKRGDMLQTYQTLHGLEDMAPDGLFHLAVEDTTSMPQYESYKIVTEITDLPNQDRLLALKLPGLRYRRKRGDMLQTYQTLHGLEDMAPDGFFHLAVEDTTWMLQYETEENKM</sequence>
<accession>A0AAD9J207</accession>
<organism evidence="1 2">
    <name type="scientific">Paralvinella palmiformis</name>
    <dbReference type="NCBI Taxonomy" id="53620"/>
    <lineage>
        <taxon>Eukaryota</taxon>
        <taxon>Metazoa</taxon>
        <taxon>Spiralia</taxon>
        <taxon>Lophotrochozoa</taxon>
        <taxon>Annelida</taxon>
        <taxon>Polychaeta</taxon>
        <taxon>Sedentaria</taxon>
        <taxon>Canalipalpata</taxon>
        <taxon>Terebellida</taxon>
        <taxon>Terebelliformia</taxon>
        <taxon>Alvinellidae</taxon>
        <taxon>Paralvinella</taxon>
    </lineage>
</organism>
<evidence type="ECO:0000313" key="2">
    <source>
        <dbReference type="Proteomes" id="UP001208570"/>
    </source>
</evidence>
<dbReference type="AlphaFoldDB" id="A0AAD9J207"/>
<name>A0AAD9J207_9ANNE</name>
<gene>
    <name evidence="1" type="ORF">LSH36_746g01085</name>
</gene>
<dbReference type="EMBL" id="JAODUP010000746">
    <property type="protein sequence ID" value="KAK2144568.1"/>
    <property type="molecule type" value="Genomic_DNA"/>
</dbReference>